<name>A0AAE1DFL7_9GAST</name>
<accession>A0AAE1DFL7</accession>
<gene>
    <name evidence="1" type="ORF">RRG08_022688</name>
</gene>
<reference evidence="1" key="1">
    <citation type="journal article" date="2023" name="G3 (Bethesda)">
        <title>A reference genome for the long-term kleptoplast-retaining sea slug Elysia crispata morphotype clarki.</title>
        <authorList>
            <person name="Eastman K.E."/>
            <person name="Pendleton A.L."/>
            <person name="Shaikh M.A."/>
            <person name="Suttiyut T."/>
            <person name="Ogas R."/>
            <person name="Tomko P."/>
            <person name="Gavelis G."/>
            <person name="Widhalm J.R."/>
            <person name="Wisecaver J.H."/>
        </authorList>
    </citation>
    <scope>NUCLEOTIDE SEQUENCE</scope>
    <source>
        <strain evidence="1">ECLA1</strain>
    </source>
</reference>
<proteinExistence type="predicted"/>
<evidence type="ECO:0000313" key="2">
    <source>
        <dbReference type="Proteomes" id="UP001283361"/>
    </source>
</evidence>
<comment type="caution">
    <text evidence="1">The sequence shown here is derived from an EMBL/GenBank/DDBJ whole genome shotgun (WGS) entry which is preliminary data.</text>
</comment>
<keyword evidence="2" id="KW-1185">Reference proteome</keyword>
<evidence type="ECO:0000313" key="1">
    <source>
        <dbReference type="EMBL" id="KAK3767653.1"/>
    </source>
</evidence>
<organism evidence="1 2">
    <name type="scientific">Elysia crispata</name>
    <name type="common">lettuce slug</name>
    <dbReference type="NCBI Taxonomy" id="231223"/>
    <lineage>
        <taxon>Eukaryota</taxon>
        <taxon>Metazoa</taxon>
        <taxon>Spiralia</taxon>
        <taxon>Lophotrochozoa</taxon>
        <taxon>Mollusca</taxon>
        <taxon>Gastropoda</taxon>
        <taxon>Heterobranchia</taxon>
        <taxon>Euthyneura</taxon>
        <taxon>Panpulmonata</taxon>
        <taxon>Sacoglossa</taxon>
        <taxon>Placobranchoidea</taxon>
        <taxon>Plakobranchidae</taxon>
        <taxon>Elysia</taxon>
    </lineage>
</organism>
<dbReference type="AlphaFoldDB" id="A0AAE1DFL7"/>
<feature type="non-terminal residue" evidence="1">
    <location>
        <position position="1"/>
    </location>
</feature>
<dbReference type="Proteomes" id="UP001283361">
    <property type="component" value="Unassembled WGS sequence"/>
</dbReference>
<dbReference type="EMBL" id="JAWDGP010004118">
    <property type="protein sequence ID" value="KAK3767653.1"/>
    <property type="molecule type" value="Genomic_DNA"/>
</dbReference>
<sequence length="36" mass="4023">IEPETYKLRLKITLISPHLCCDFPAHANALLFAVPS</sequence>
<protein>
    <submittedName>
        <fullName evidence="1">Uncharacterized protein</fullName>
    </submittedName>
</protein>